<dbReference type="Pfam" id="PF00395">
    <property type="entry name" value="SLH"/>
    <property type="match status" value="3"/>
</dbReference>
<evidence type="ECO:0000313" key="5">
    <source>
        <dbReference type="Proteomes" id="UP000615455"/>
    </source>
</evidence>
<feature type="domain" description="SLH" evidence="3">
    <location>
        <begin position="91"/>
        <end position="147"/>
    </location>
</feature>
<reference evidence="5" key="1">
    <citation type="journal article" date="2019" name="Int. J. Syst. Evol. Microbiol.">
        <title>The Global Catalogue of Microorganisms (GCM) 10K type strain sequencing project: providing services to taxonomists for standard genome sequencing and annotation.</title>
        <authorList>
            <consortium name="The Broad Institute Genomics Platform"/>
            <consortium name="The Broad Institute Genome Sequencing Center for Infectious Disease"/>
            <person name="Wu L."/>
            <person name="Ma J."/>
        </authorList>
    </citation>
    <scope>NUCLEOTIDE SEQUENCE [LARGE SCALE GENOMIC DNA]</scope>
    <source>
        <strain evidence="5">CGMCC 1.15043</strain>
    </source>
</reference>
<keyword evidence="5" id="KW-1185">Reference proteome</keyword>
<dbReference type="Pfam" id="PF18657">
    <property type="entry name" value="YDG"/>
    <property type="match status" value="2"/>
</dbReference>
<feature type="signal peptide" evidence="2">
    <location>
        <begin position="1"/>
        <end position="26"/>
    </location>
</feature>
<dbReference type="InterPro" id="IPR041248">
    <property type="entry name" value="YDG"/>
</dbReference>
<dbReference type="InterPro" id="IPR051465">
    <property type="entry name" value="Cell_Envelope_Struct_Comp"/>
</dbReference>
<comment type="caution">
    <text evidence="4">The sequence shown here is derived from an EMBL/GenBank/DDBJ whole genome shotgun (WGS) entry which is preliminary data.</text>
</comment>
<protein>
    <recommendedName>
        <fullName evidence="3">SLH domain-containing protein</fullName>
    </recommendedName>
</protein>
<feature type="compositionally biased region" description="Low complexity" evidence="1">
    <location>
        <begin position="437"/>
        <end position="456"/>
    </location>
</feature>
<dbReference type="RefSeq" id="WP_189016209.1">
    <property type="nucleotide sequence ID" value="NZ_BMHE01000032.1"/>
</dbReference>
<feature type="chain" id="PRO_5046728984" description="SLH domain-containing protein" evidence="2">
    <location>
        <begin position="27"/>
        <end position="818"/>
    </location>
</feature>
<keyword evidence="2" id="KW-0732">Signal</keyword>
<name>A0ABQ1F305_9BACL</name>
<dbReference type="PROSITE" id="PS51272">
    <property type="entry name" value="SLH"/>
    <property type="match status" value="3"/>
</dbReference>
<evidence type="ECO:0000313" key="4">
    <source>
        <dbReference type="EMBL" id="GFZ97239.1"/>
    </source>
</evidence>
<evidence type="ECO:0000256" key="1">
    <source>
        <dbReference type="SAM" id="MobiDB-lite"/>
    </source>
</evidence>
<dbReference type="InterPro" id="IPR001119">
    <property type="entry name" value="SLH_dom"/>
</dbReference>
<dbReference type="Proteomes" id="UP000615455">
    <property type="component" value="Unassembled WGS sequence"/>
</dbReference>
<proteinExistence type="predicted"/>
<dbReference type="EMBL" id="BMHE01000032">
    <property type="protein sequence ID" value="GFZ97239.1"/>
    <property type="molecule type" value="Genomic_DNA"/>
</dbReference>
<evidence type="ECO:0000256" key="2">
    <source>
        <dbReference type="SAM" id="SignalP"/>
    </source>
</evidence>
<sequence>MKYTRKLISTLLIAVMLFSSFNVVFGATVLSESDIKGTWAENQISTWIDKGFITGYEDGSFKPDNTITRAEFFALINRSFGFTETAAVSFSDVSSSNWAYAEVSKAVQAGYIKGYENGTIGVNNPISRQEVAVIVDRLLNLSNIPSAPALFTDSSSIASWAKASVDAAAAKGILQGYASDNNFKPSKPITRAEAVVTLDRSVAAKATVYRTAGTYGPETGTETINGDVVISVTGVTLQNMIINGNLLFAKDIEEGDSHLKNVAIKGLTRVEGGGVNSIYLNNTIVLALIVDKKKGPVRIVVEGTTSVGEATINSPSTLQETAATGAGFSKVTLSELLPAGSKVTLKGTFDSLTVKGRDIQVDLPEGSIKEVISSLTATGMALTLGTDAKIISLILDAAAKILGTGTIEKVTMSTVAKDGTNIEITVRLLGKTDTDTDTTTNTTTPTEPSTGGTDTTAPILSSVTTGPLSLGDQVWGTSNEAGYLYLVPSTTAKTIIDLDQSVTNLLGKKLAIAANGDAAISTAGLALGTYAVYAVDQSNNISIASQNIIIGKIQLTIDEPAFSLVKPLGEGTSILVSAGTLHGVGAGEDVTVVTQAVYDTLTSAKVRPLTVVYTLTGEDKSKYNAPTNNTNYTLYVQNSVDTGIVMDLITHSKEYDGTTSTAVSAGSRIGTCEGDGICPEDDVTVHASGAYNDTQVGTDKLITVSYTLSGGDAGNYLPPANITVHTGVITAKQLTISAPTLTNSKVYDGTKTAGVIPGTLIGVVSGENVTVNAVATYNNAEIGTHKRVTIVYTLSGTDAGNYKAPASETVSTGEITAR</sequence>
<feature type="domain" description="SLH" evidence="3">
    <location>
        <begin position="148"/>
        <end position="212"/>
    </location>
</feature>
<feature type="region of interest" description="Disordered" evidence="1">
    <location>
        <begin position="433"/>
        <end position="457"/>
    </location>
</feature>
<accession>A0ABQ1F305</accession>
<gene>
    <name evidence="4" type="ORF">GCM10008018_49500</name>
</gene>
<organism evidence="4 5">
    <name type="scientific">Paenibacillus marchantiophytorum</name>
    <dbReference type="NCBI Taxonomy" id="1619310"/>
    <lineage>
        <taxon>Bacteria</taxon>
        <taxon>Bacillati</taxon>
        <taxon>Bacillota</taxon>
        <taxon>Bacilli</taxon>
        <taxon>Bacillales</taxon>
        <taxon>Paenibacillaceae</taxon>
        <taxon>Paenibacillus</taxon>
    </lineage>
</organism>
<evidence type="ECO:0000259" key="3">
    <source>
        <dbReference type="PROSITE" id="PS51272"/>
    </source>
</evidence>
<feature type="domain" description="SLH" evidence="3">
    <location>
        <begin position="27"/>
        <end position="90"/>
    </location>
</feature>
<dbReference type="PANTHER" id="PTHR43308">
    <property type="entry name" value="OUTER MEMBRANE PROTEIN ALPHA-RELATED"/>
    <property type="match status" value="1"/>
</dbReference>